<comment type="catalytic activity">
    <reaction evidence="1 13">
        <text>Exonucleolytic cleavage in the 3'- to 5'-direction to yield nucleoside 5'-phosphates.</text>
        <dbReference type="EC" id="3.1.11.1"/>
    </reaction>
</comment>
<gene>
    <name evidence="18" type="primary">sbcB</name>
    <name evidence="18" type="ORF">N7380_06865</name>
</gene>
<feature type="domain" description="ExoI SH3-like" evidence="16">
    <location>
        <begin position="196"/>
        <end position="349"/>
    </location>
</feature>
<dbReference type="InterPro" id="IPR038649">
    <property type="entry name" value="EXOI_SH3_sf"/>
</dbReference>
<dbReference type="InterPro" id="IPR012337">
    <property type="entry name" value="RNaseH-like_sf"/>
</dbReference>
<comment type="caution">
    <text evidence="18">The sequence shown here is derived from an EMBL/GenBank/DDBJ whole genome shotgun (WGS) entry which is preliminary data.</text>
</comment>
<dbReference type="Gene3D" id="1.10.287.1240">
    <property type="match status" value="1"/>
</dbReference>
<sequence>MSSSIFWYDYETTGINPRCDRPLQVAGLRTDEQLNEIGEPLNLYCQPSDDILPHPAACRITGITPQILEEKGLTEAEFMARVHAQLAQPGTCGAGYNSLRFDDEVTRYSLYRNFYDPYAREWQGGNSRWDLIDLVRATYALRPDGIEWPQDEEGRVSLKLERLTQANGIEHGQAHDALSDVRATIDLARLIRARQPRLYDFLYKLRGKHQVMEQIRLLQPVVHVSGRFAGSRHYLAPVLPLAWHPRNRNALIVCDLQADVQPLLELDAETLRRRLYTRRDELGEGELPVPLKLLHINKCPVVAPLKVLREQDLVRLQLDLAECERQAELLRQAQAVWQAKLADIYASDDFAALDDPEQQLYSGFLGDRDKRLCEQVRAASAEQLARDHWAFADARLDELLFRYRARNFPSSLAGEELARWREFCRQRLNDSSVGAPNTLDNFAQALQEEWPLASPAQQQVLQAWREHAQLLRNRYGS</sequence>
<protein>
    <recommendedName>
        <fullName evidence="3 13">Exodeoxyribonuclease I</fullName>
        <ecNumber evidence="2 13">3.1.11.1</ecNumber>
    </recommendedName>
</protein>
<evidence type="ECO:0000259" key="16">
    <source>
        <dbReference type="PROSITE" id="PS51784"/>
    </source>
</evidence>
<comment type="cofactor">
    <cofactor evidence="15">
        <name>Mg(2+)</name>
        <dbReference type="ChEBI" id="CHEBI:18420"/>
    </cofactor>
    <text evidence="15">Binds 2 Mg(2+) ions per monomer.</text>
</comment>
<evidence type="ECO:0000256" key="6">
    <source>
        <dbReference type="ARBA" id="ARBA00022763"/>
    </source>
</evidence>
<dbReference type="PIRSF" id="PIRSF000977">
    <property type="entry name" value="Exodeoxyribonuclease_I"/>
    <property type="match status" value="1"/>
</dbReference>
<dbReference type="InterPro" id="IPR058561">
    <property type="entry name" value="Exonuc_1_C"/>
</dbReference>
<dbReference type="FunFam" id="3.30.420.10:FF:000033">
    <property type="entry name" value="Exodeoxyribonuclease I"/>
    <property type="match status" value="1"/>
</dbReference>
<dbReference type="GO" id="GO:0006281">
    <property type="term" value="P:DNA repair"/>
    <property type="evidence" value="ECO:0007669"/>
    <property type="project" value="UniProtKB-KW"/>
</dbReference>
<dbReference type="Pfam" id="PF26016">
    <property type="entry name" value="ExoI_C"/>
    <property type="match status" value="1"/>
</dbReference>
<accession>A0AB73HW49</accession>
<proteinExistence type="predicted"/>
<keyword evidence="11 13" id="KW-0234">DNA repair</keyword>
<dbReference type="InterPro" id="IPR022894">
    <property type="entry name" value="Oligoribonuclease"/>
</dbReference>
<evidence type="ECO:0000313" key="18">
    <source>
        <dbReference type="EMBL" id="MDH0142032.1"/>
    </source>
</evidence>
<evidence type="ECO:0000256" key="12">
    <source>
        <dbReference type="ARBA" id="ARBA00046792"/>
    </source>
</evidence>
<reference evidence="18" key="1">
    <citation type="submission" date="2022-09" db="EMBL/GenBank/DDBJ databases">
        <title>Intensive care unit water sources are persistently colonized with multi-drug resistant bacteria and are the site of extensive horizontal gene transfer of antibiotic resistance genes.</title>
        <authorList>
            <person name="Diorio-Toth L."/>
        </authorList>
    </citation>
    <scope>NUCLEOTIDE SEQUENCE</scope>
    <source>
        <strain evidence="18">GD04146</strain>
    </source>
</reference>
<dbReference type="GO" id="GO:0000175">
    <property type="term" value="F:3'-5'-RNA exonuclease activity"/>
    <property type="evidence" value="ECO:0007669"/>
    <property type="project" value="InterPro"/>
</dbReference>
<dbReference type="EC" id="3.1.11.1" evidence="2 13"/>
<dbReference type="Pfam" id="PF08411">
    <property type="entry name" value="ExoI_SH3"/>
    <property type="match status" value="1"/>
</dbReference>
<evidence type="ECO:0000256" key="14">
    <source>
        <dbReference type="PIRSR" id="PIRSR000977-1"/>
    </source>
</evidence>
<dbReference type="InterPro" id="IPR013520">
    <property type="entry name" value="Ribonucl_H"/>
</dbReference>
<dbReference type="PROSITE" id="PS51785">
    <property type="entry name" value="EXOI_C"/>
    <property type="match status" value="1"/>
</dbReference>
<keyword evidence="7 13" id="KW-0378">Hydrolase</keyword>
<feature type="binding site" evidence="15">
    <location>
        <position position="180"/>
    </location>
    <ligand>
        <name>Mg(2+)</name>
        <dbReference type="ChEBI" id="CHEBI:18420"/>
        <label>2</label>
    </ligand>
</feature>
<dbReference type="RefSeq" id="WP_280000500.1">
    <property type="nucleotide sequence ID" value="NZ_JAODZF010000003.1"/>
</dbReference>
<dbReference type="SUPFAM" id="SSF53098">
    <property type="entry name" value="Ribonuclease H-like"/>
    <property type="match status" value="1"/>
</dbReference>
<dbReference type="Proteomes" id="UP001158058">
    <property type="component" value="Unassembled WGS sequence"/>
</dbReference>
<dbReference type="InterPro" id="IPR036397">
    <property type="entry name" value="RNaseH_sf"/>
</dbReference>
<feature type="binding site" evidence="14">
    <location>
        <position position="159"/>
    </location>
    <ligand>
        <name>substrate</name>
    </ligand>
</feature>
<keyword evidence="4 13" id="KW-0540">Nuclease</keyword>
<dbReference type="GO" id="GO:0003677">
    <property type="term" value="F:DNA binding"/>
    <property type="evidence" value="ECO:0007669"/>
    <property type="project" value="UniProtKB-KW"/>
</dbReference>
<evidence type="ECO:0000256" key="8">
    <source>
        <dbReference type="ARBA" id="ARBA00022839"/>
    </source>
</evidence>
<dbReference type="PANTHER" id="PTHR11046">
    <property type="entry name" value="OLIGORIBONUCLEASE, MITOCHONDRIAL"/>
    <property type="match status" value="1"/>
</dbReference>
<organism evidence="18 19">
    <name type="scientific">Aquipseudomonas alcaligenes</name>
    <name type="common">Pseudomonas alcaligenes</name>
    <dbReference type="NCBI Taxonomy" id="43263"/>
    <lineage>
        <taxon>Bacteria</taxon>
        <taxon>Pseudomonadati</taxon>
        <taxon>Pseudomonadota</taxon>
        <taxon>Gammaproteobacteria</taxon>
        <taxon>Pseudomonadales</taxon>
        <taxon>Pseudomonadaceae</taxon>
        <taxon>Aquipseudomonas</taxon>
    </lineage>
</organism>
<evidence type="ECO:0000313" key="19">
    <source>
        <dbReference type="Proteomes" id="UP001158058"/>
    </source>
</evidence>
<keyword evidence="6 13" id="KW-0227">DNA damage</keyword>
<evidence type="ECO:0000256" key="9">
    <source>
        <dbReference type="ARBA" id="ARBA00022842"/>
    </source>
</evidence>
<dbReference type="Gene3D" id="1.20.1280.70">
    <property type="entry name" value="Exonuclease ExoI, domain 3"/>
    <property type="match status" value="1"/>
</dbReference>
<dbReference type="NCBIfam" id="NF008746">
    <property type="entry name" value="PRK11779.1"/>
    <property type="match status" value="1"/>
</dbReference>
<keyword evidence="5 15" id="KW-0479">Metal-binding</keyword>
<evidence type="ECO:0000256" key="2">
    <source>
        <dbReference type="ARBA" id="ARBA00012108"/>
    </source>
</evidence>
<dbReference type="Gene3D" id="3.30.1520.20">
    <property type="entry name" value="Exonuclease ExoI, domain 2"/>
    <property type="match status" value="1"/>
</dbReference>
<evidence type="ECO:0000256" key="1">
    <source>
        <dbReference type="ARBA" id="ARBA00000563"/>
    </source>
</evidence>
<evidence type="ECO:0000256" key="5">
    <source>
        <dbReference type="ARBA" id="ARBA00022723"/>
    </source>
</evidence>
<evidence type="ECO:0000256" key="13">
    <source>
        <dbReference type="PIRNR" id="PIRNR000977"/>
    </source>
</evidence>
<dbReference type="InterPro" id="IPR034747">
    <property type="entry name" value="EXOI_SH3"/>
</dbReference>
<feature type="binding site" evidence="15">
    <location>
        <position position="11"/>
    </location>
    <ligand>
        <name>Mg(2+)</name>
        <dbReference type="ChEBI" id="CHEBI:18420"/>
        <label>2</label>
    </ligand>
</feature>
<keyword evidence="9 15" id="KW-0460">Magnesium</keyword>
<dbReference type="PROSITE" id="PS51784">
    <property type="entry name" value="EXOI_SH3"/>
    <property type="match status" value="1"/>
</dbReference>
<feature type="binding site" evidence="15">
    <location>
        <position position="9"/>
    </location>
    <ligand>
        <name>Mg(2+)</name>
        <dbReference type="ChEBI" id="CHEBI:18420"/>
        <label>1</label>
    </ligand>
</feature>
<keyword evidence="10" id="KW-0238">DNA-binding</keyword>
<dbReference type="EMBL" id="JAODZF010000003">
    <property type="protein sequence ID" value="MDH0142032.1"/>
    <property type="molecule type" value="Genomic_DNA"/>
</dbReference>
<evidence type="ECO:0000256" key="7">
    <source>
        <dbReference type="ARBA" id="ARBA00022801"/>
    </source>
</evidence>
<feature type="binding site" evidence="14">
    <location>
        <position position="11"/>
    </location>
    <ligand>
        <name>substrate</name>
    </ligand>
</feature>
<dbReference type="GO" id="GO:0046872">
    <property type="term" value="F:metal ion binding"/>
    <property type="evidence" value="ECO:0007669"/>
    <property type="project" value="UniProtKB-KW"/>
</dbReference>
<dbReference type="SMART" id="SM00479">
    <property type="entry name" value="EXOIII"/>
    <property type="match status" value="1"/>
</dbReference>
<dbReference type="FunFam" id="3.30.1520.20:FF:000001">
    <property type="entry name" value="Exodeoxyribonuclease I"/>
    <property type="match status" value="1"/>
</dbReference>
<evidence type="ECO:0000256" key="4">
    <source>
        <dbReference type="ARBA" id="ARBA00022722"/>
    </source>
</evidence>
<dbReference type="Gene3D" id="3.30.420.10">
    <property type="entry name" value="Ribonuclease H-like superfamily/Ribonuclease H"/>
    <property type="match status" value="1"/>
</dbReference>
<feature type="domain" description="ExoI C-terminal" evidence="17">
    <location>
        <begin position="351"/>
        <end position="472"/>
    </location>
</feature>
<comment type="subunit">
    <text evidence="12">Monomer. Interacts with ssb (via C-terminus); this interaction stimulates the exonuclease activity by recruiting the enzyme to its substrate.</text>
</comment>
<evidence type="ECO:0000256" key="3">
    <source>
        <dbReference type="ARBA" id="ARBA00019900"/>
    </source>
</evidence>
<evidence type="ECO:0000256" key="10">
    <source>
        <dbReference type="ARBA" id="ARBA00023125"/>
    </source>
</evidence>
<evidence type="ECO:0000256" key="15">
    <source>
        <dbReference type="PIRSR" id="PIRSR000977-2"/>
    </source>
</evidence>
<dbReference type="Pfam" id="PF00929">
    <property type="entry name" value="RNase_T"/>
    <property type="match status" value="1"/>
</dbReference>
<dbReference type="PANTHER" id="PTHR11046:SF11">
    <property type="entry name" value="EXODEOXYRIBONUCLEASE I"/>
    <property type="match status" value="1"/>
</dbReference>
<dbReference type="CDD" id="cd06138">
    <property type="entry name" value="ExoI_N"/>
    <property type="match status" value="1"/>
</dbReference>
<dbReference type="AlphaFoldDB" id="A0AB73HW49"/>
<dbReference type="InterPro" id="IPR023607">
    <property type="entry name" value="Exodeoxyribonuclease_I"/>
</dbReference>
<dbReference type="InterPro" id="IPR013620">
    <property type="entry name" value="Exonuc_1_SH3"/>
</dbReference>
<evidence type="ECO:0000259" key="17">
    <source>
        <dbReference type="PROSITE" id="PS51785"/>
    </source>
</evidence>
<dbReference type="FunFam" id="1.20.1280.70:FF:000001">
    <property type="entry name" value="Exodeoxyribonuclease I"/>
    <property type="match status" value="1"/>
</dbReference>
<name>A0AB73HW49_AQUAC</name>
<keyword evidence="8 13" id="KW-0269">Exonuclease</keyword>
<dbReference type="GO" id="GO:0008310">
    <property type="term" value="F:single-stranded DNA 3'-5' DNA exonuclease activity"/>
    <property type="evidence" value="ECO:0007669"/>
    <property type="project" value="UniProtKB-EC"/>
</dbReference>
<evidence type="ECO:0000256" key="11">
    <source>
        <dbReference type="ARBA" id="ARBA00023204"/>
    </source>
</evidence>